<comment type="caution">
    <text evidence="1">The sequence shown here is derived from an EMBL/GenBank/DDBJ whole genome shotgun (WGS) entry which is preliminary data.</text>
</comment>
<dbReference type="EMBL" id="PVNS01000016">
    <property type="protein sequence ID" value="PRO64429.1"/>
    <property type="molecule type" value="Genomic_DNA"/>
</dbReference>
<reference evidence="1 2" key="1">
    <citation type="submission" date="2018-03" db="EMBL/GenBank/DDBJ databases">
        <title>Bacillus urumqiensis sp. nov., a moderately haloalkaliphilic bacterium isolated from a salt lake.</title>
        <authorList>
            <person name="Zhao B."/>
            <person name="Liao Z."/>
        </authorList>
    </citation>
    <scope>NUCLEOTIDE SEQUENCE [LARGE SCALE GENOMIC DNA]</scope>
    <source>
        <strain evidence="1 2">BZ-SZ-XJ18</strain>
    </source>
</reference>
<proteinExistence type="predicted"/>
<sequence>MYRVLAVSGYKPNELGIFQEKHDQLPWLKQAIKKKLEEFIQQEGTEWIVTSGQPGVELWAGEAAIELKQEGYPVQTAVIAPFTEQDARFPDPVKQLYDKVWSQCDYHDFITKRPYESPAQLRLKNEFLVSKTDALLLLYDEEMEGSPRFFLQAAEKKKDYPVLYLTPEEIEDKIRDMQDDWN</sequence>
<dbReference type="OrthoDB" id="2301957at2"/>
<dbReference type="Proteomes" id="UP000243650">
    <property type="component" value="Unassembled WGS sequence"/>
</dbReference>
<dbReference type="RefSeq" id="WP_105960217.1">
    <property type="nucleotide sequence ID" value="NZ_PVNS01000016.1"/>
</dbReference>
<keyword evidence="2" id="KW-1185">Reference proteome</keyword>
<organism evidence="1 2">
    <name type="scientific">Alkalicoccus urumqiensis</name>
    <name type="common">Bacillus urumqiensis</name>
    <dbReference type="NCBI Taxonomy" id="1548213"/>
    <lineage>
        <taxon>Bacteria</taxon>
        <taxon>Bacillati</taxon>
        <taxon>Bacillota</taxon>
        <taxon>Bacilli</taxon>
        <taxon>Bacillales</taxon>
        <taxon>Bacillaceae</taxon>
        <taxon>Alkalicoccus</taxon>
    </lineage>
</organism>
<dbReference type="AlphaFoldDB" id="A0A2P6MDR8"/>
<evidence type="ECO:0000313" key="2">
    <source>
        <dbReference type="Proteomes" id="UP000243650"/>
    </source>
</evidence>
<dbReference type="InterPro" id="IPR010697">
    <property type="entry name" value="YspA"/>
</dbReference>
<evidence type="ECO:0008006" key="3">
    <source>
        <dbReference type="Google" id="ProtNLM"/>
    </source>
</evidence>
<dbReference type="PANTHER" id="PTHR38440">
    <property type="entry name" value="UPF0398 PROTEIN YPSA"/>
    <property type="match status" value="1"/>
</dbReference>
<dbReference type="PIRSF" id="PIRSF021290">
    <property type="entry name" value="DUF1273"/>
    <property type="match status" value="1"/>
</dbReference>
<name>A0A2P6MDR8_ALKUR</name>
<dbReference type="Pfam" id="PF06908">
    <property type="entry name" value="YpsA"/>
    <property type="match status" value="1"/>
</dbReference>
<dbReference type="PANTHER" id="PTHR38440:SF1">
    <property type="entry name" value="UPF0398 PROTEIN SPR0331"/>
    <property type="match status" value="1"/>
</dbReference>
<dbReference type="NCBIfam" id="NF010181">
    <property type="entry name" value="PRK13660.1"/>
    <property type="match status" value="1"/>
</dbReference>
<accession>A0A2P6MDR8</accession>
<dbReference type="Gene3D" id="3.40.50.450">
    <property type="match status" value="1"/>
</dbReference>
<protein>
    <recommendedName>
        <fullName evidence="3">DUF1273 domain-containing protein</fullName>
    </recommendedName>
</protein>
<gene>
    <name evidence="1" type="ORF">C6I21_14605</name>
</gene>
<dbReference type="SUPFAM" id="SSF102405">
    <property type="entry name" value="MCP/YpsA-like"/>
    <property type="match status" value="1"/>
</dbReference>
<evidence type="ECO:0000313" key="1">
    <source>
        <dbReference type="EMBL" id="PRO64429.1"/>
    </source>
</evidence>